<keyword evidence="4" id="KW-1185">Reference proteome</keyword>
<proteinExistence type="predicted"/>
<evidence type="ECO:0000313" key="3">
    <source>
        <dbReference type="EMBL" id="MFC5588961.1"/>
    </source>
</evidence>
<reference evidence="4" key="1">
    <citation type="journal article" date="2019" name="Int. J. Syst. Evol. Microbiol.">
        <title>The Global Catalogue of Microorganisms (GCM) 10K type strain sequencing project: providing services to taxonomists for standard genome sequencing and annotation.</title>
        <authorList>
            <consortium name="The Broad Institute Genomics Platform"/>
            <consortium name="The Broad Institute Genome Sequencing Center for Infectious Disease"/>
            <person name="Wu L."/>
            <person name="Ma J."/>
        </authorList>
    </citation>
    <scope>NUCLEOTIDE SEQUENCE [LARGE SCALE GENOMIC DNA]</scope>
    <source>
        <strain evidence="4">CGMCC 4.1434</strain>
    </source>
</reference>
<dbReference type="NCBIfam" id="NF037995">
    <property type="entry name" value="TRAP_S1"/>
    <property type="match status" value="1"/>
</dbReference>
<comment type="caution">
    <text evidence="3">The sequence shown here is derived from an EMBL/GenBank/DDBJ whole genome shotgun (WGS) entry which is preliminary data.</text>
</comment>
<evidence type="ECO:0000256" key="1">
    <source>
        <dbReference type="ARBA" id="ARBA00022729"/>
    </source>
</evidence>
<dbReference type="EMBL" id="JBHSNO010000005">
    <property type="protein sequence ID" value="MFC5588961.1"/>
    <property type="molecule type" value="Genomic_DNA"/>
</dbReference>
<organism evidence="3 4">
    <name type="scientific">Sporosarcina soli</name>
    <dbReference type="NCBI Taxonomy" id="334736"/>
    <lineage>
        <taxon>Bacteria</taxon>
        <taxon>Bacillati</taxon>
        <taxon>Bacillota</taxon>
        <taxon>Bacilli</taxon>
        <taxon>Bacillales</taxon>
        <taxon>Caryophanaceae</taxon>
        <taxon>Sporosarcina</taxon>
    </lineage>
</organism>
<gene>
    <name evidence="3" type="ORF">ACFPRA_08685</name>
</gene>
<dbReference type="PROSITE" id="PS51257">
    <property type="entry name" value="PROKAR_LIPOPROTEIN"/>
    <property type="match status" value="1"/>
</dbReference>
<dbReference type="InterPro" id="IPR018389">
    <property type="entry name" value="DctP_fam"/>
</dbReference>
<evidence type="ECO:0000313" key="4">
    <source>
        <dbReference type="Proteomes" id="UP001596109"/>
    </source>
</evidence>
<sequence length="328" mass="36267">MKKLLKNTLVLAVALILLVGCSGNGESGDGVQTLTLAHGGALDSHLHEGALKFQELVEEKSNGQIKVQVHPNSELGAEREAAESVQSGSIDIALLSTGPMGNFADKVNALDFPFLFTDHKHAEEVLDGEVGEEISKQLEEANFKNLYWIDNGSYHIATNSKPIREFSDLAGLKLRTQENQIQIDTVNAFGSSATPIPFSELFLSAQQGIVDGQGNSLAVLIPQKYYEVHDYLTVTNHMYSAGMILMNNDKFNSFPEDLQQVLLEAGKEAGTHQREFVQKLEQEYKDTAIENGMEIIEDIDLAPFKEAVKPIYKKYEDKYGEIHKAIQQ</sequence>
<dbReference type="Proteomes" id="UP001596109">
    <property type="component" value="Unassembled WGS sequence"/>
</dbReference>
<dbReference type="RefSeq" id="WP_381432795.1">
    <property type="nucleotide sequence ID" value="NZ_JBHSNO010000005.1"/>
</dbReference>
<dbReference type="InterPro" id="IPR038404">
    <property type="entry name" value="TRAP_DctP_sf"/>
</dbReference>
<dbReference type="NCBIfam" id="TIGR00787">
    <property type="entry name" value="dctP"/>
    <property type="match status" value="1"/>
</dbReference>
<dbReference type="Gene3D" id="3.40.190.170">
    <property type="entry name" value="Bacterial extracellular solute-binding protein, family 7"/>
    <property type="match status" value="1"/>
</dbReference>
<dbReference type="CDD" id="cd13603">
    <property type="entry name" value="PBP2_TRAP_Siap_TeaA_like"/>
    <property type="match status" value="1"/>
</dbReference>
<accession>A0ABW0THR0</accession>
<dbReference type="Pfam" id="PF03480">
    <property type="entry name" value="DctP"/>
    <property type="match status" value="1"/>
</dbReference>
<dbReference type="InterPro" id="IPR004682">
    <property type="entry name" value="TRAP_DctP"/>
</dbReference>
<feature type="chain" id="PRO_5045181421" evidence="2">
    <location>
        <begin position="28"/>
        <end position="328"/>
    </location>
</feature>
<evidence type="ECO:0000256" key="2">
    <source>
        <dbReference type="SAM" id="SignalP"/>
    </source>
</evidence>
<protein>
    <submittedName>
        <fullName evidence="3">TRAP transporter substrate-binding protein</fullName>
    </submittedName>
</protein>
<keyword evidence="1 2" id="KW-0732">Signal</keyword>
<dbReference type="PANTHER" id="PTHR33376:SF2">
    <property type="entry name" value="DICARBOXYLATE-BINDING PERIPLASMIC PROTEIN"/>
    <property type="match status" value="1"/>
</dbReference>
<dbReference type="PIRSF" id="PIRSF006470">
    <property type="entry name" value="DctB"/>
    <property type="match status" value="1"/>
</dbReference>
<feature type="signal peptide" evidence="2">
    <location>
        <begin position="1"/>
        <end position="27"/>
    </location>
</feature>
<dbReference type="PANTHER" id="PTHR33376">
    <property type="match status" value="1"/>
</dbReference>
<name>A0ABW0THR0_9BACL</name>